<dbReference type="GeneID" id="41999191"/>
<sequence length="199" mass="21527">MRELLNKVLYGSSNPQSVSANDGSQSLLIRPHPNNEDILFVTPTGFPKDAPPLYTISKRPTNPSFLVHRGPPAPENIIATASMHISTSTVDMSVYNQPMVIKYSSMSGSWSFDTHMGRFKWKPNQYTGSGFELHDGQGNKIAKYGSAGLMNFGEKQISVYVPGDDFFTVMVLLSAVASKELAGVIDEVVGEVTGALLGA</sequence>
<dbReference type="Proteomes" id="UP000253153">
    <property type="component" value="Unassembled WGS sequence"/>
</dbReference>
<dbReference type="EMBL" id="QKXC01000257">
    <property type="protein sequence ID" value="RBR09647.1"/>
    <property type="molecule type" value="Genomic_DNA"/>
</dbReference>
<keyword evidence="2" id="KW-1185">Reference proteome</keyword>
<evidence type="ECO:0000313" key="1">
    <source>
        <dbReference type="EMBL" id="RBR09647.1"/>
    </source>
</evidence>
<name>A0A366QXL0_9HYPO</name>
<dbReference type="AlphaFoldDB" id="A0A366QXL0"/>
<dbReference type="OrthoDB" id="4725912at2759"/>
<reference evidence="1 2" key="1">
    <citation type="submission" date="2018-06" db="EMBL/GenBank/DDBJ databases">
        <title>Fusarium incarnatum-equiseti species complex species 28.</title>
        <authorList>
            <person name="Gardiner D.M."/>
        </authorList>
    </citation>
    <scope>NUCLEOTIDE SEQUENCE [LARGE SCALE GENOMIC DNA]</scope>
    <source>
        <strain evidence="1 2">FIESC_28</strain>
    </source>
</reference>
<dbReference type="RefSeq" id="XP_031012055.1">
    <property type="nucleotide sequence ID" value="XM_031163895.1"/>
</dbReference>
<evidence type="ECO:0000313" key="2">
    <source>
        <dbReference type="Proteomes" id="UP000253153"/>
    </source>
</evidence>
<organism evidence="1 2">
    <name type="scientific">Fusarium coffeatum</name>
    <dbReference type="NCBI Taxonomy" id="231269"/>
    <lineage>
        <taxon>Eukaryota</taxon>
        <taxon>Fungi</taxon>
        <taxon>Dikarya</taxon>
        <taxon>Ascomycota</taxon>
        <taxon>Pezizomycotina</taxon>
        <taxon>Sordariomycetes</taxon>
        <taxon>Hypocreomycetidae</taxon>
        <taxon>Hypocreales</taxon>
        <taxon>Nectriaceae</taxon>
        <taxon>Fusarium</taxon>
        <taxon>Fusarium incarnatum-equiseti species complex</taxon>
    </lineage>
</organism>
<gene>
    <name evidence="1" type="ORF">FIESC28_09759</name>
</gene>
<protein>
    <submittedName>
        <fullName evidence="1">Uncharacterized protein</fullName>
    </submittedName>
</protein>
<proteinExistence type="predicted"/>
<comment type="caution">
    <text evidence="1">The sequence shown here is derived from an EMBL/GenBank/DDBJ whole genome shotgun (WGS) entry which is preliminary data.</text>
</comment>
<accession>A0A366QXL0</accession>